<reference evidence="1 2" key="1">
    <citation type="submission" date="2024-05" db="EMBL/GenBank/DDBJ databases">
        <authorList>
            <person name="Venkateswaran K."/>
        </authorList>
    </citation>
    <scope>NUCLEOTIDE SEQUENCE [LARGE SCALE GENOMIC DNA]</scope>
    <source>
        <strain evidence="1 2">179-C4-2-HS</strain>
    </source>
</reference>
<evidence type="ECO:0000313" key="1">
    <source>
        <dbReference type="EMBL" id="MFB3167626.1"/>
    </source>
</evidence>
<dbReference type="EMBL" id="JAROBZ020000001">
    <property type="protein sequence ID" value="MFB3167626.1"/>
    <property type="molecule type" value="Genomic_DNA"/>
</dbReference>
<organism evidence="1 2">
    <name type="scientific">Neobacillus driksii</name>
    <dbReference type="NCBI Taxonomy" id="3035913"/>
    <lineage>
        <taxon>Bacteria</taxon>
        <taxon>Bacillati</taxon>
        <taxon>Bacillota</taxon>
        <taxon>Bacilli</taxon>
        <taxon>Bacillales</taxon>
        <taxon>Bacillaceae</taxon>
        <taxon>Neobacillus</taxon>
    </lineage>
</organism>
<accession>A0ABV4YRZ5</accession>
<sequence length="166" mass="19709">MGSKKRGHYCIGCGDYLPNEKFSGKGHRKHLCKECKRKGKTINSVSTSDYDRKLHLLSNAIKNCLLFYMENEGFFLFEYLGSRYMISDDFDSGIFVYQDNSEQKFNVSKELQKSEIVMEVLYKKYYETMENGHVLDYEDMMDEEYLEISKKRRQFLEVVLSIQQLY</sequence>
<gene>
    <name evidence="1" type="ORF">P5G62_010950</name>
</gene>
<protein>
    <submittedName>
        <fullName evidence="1">Uncharacterized protein</fullName>
    </submittedName>
</protein>
<comment type="caution">
    <text evidence="1">The sequence shown here is derived from an EMBL/GenBank/DDBJ whole genome shotgun (WGS) entry which is preliminary data.</text>
</comment>
<dbReference type="Proteomes" id="UP001241748">
    <property type="component" value="Unassembled WGS sequence"/>
</dbReference>
<keyword evidence="2" id="KW-1185">Reference proteome</keyword>
<name>A0ABV4YRZ5_9BACI</name>
<proteinExistence type="predicted"/>
<evidence type="ECO:0000313" key="2">
    <source>
        <dbReference type="Proteomes" id="UP001241748"/>
    </source>
</evidence>
<dbReference type="RefSeq" id="WP_306074281.1">
    <property type="nucleotide sequence ID" value="NZ_JAROBZ020000001.1"/>
</dbReference>